<dbReference type="AlphaFoldDB" id="A0A2M6T1J8"/>
<gene>
    <name evidence="1" type="ORF">COT34_00065</name>
</gene>
<comment type="caution">
    <text evidence="1">The sequence shown here is derived from an EMBL/GenBank/DDBJ whole genome shotgun (WGS) entry which is preliminary data.</text>
</comment>
<protein>
    <submittedName>
        <fullName evidence="1">Uncharacterized protein</fullName>
    </submittedName>
</protein>
<sequence>MRGNHVALRKVNISSSAAPTTFTKHDNFQKDEFAINIVIAEFAVASKSGGGANNQSLILISKNGSAILVIYTKTVSNYDSG</sequence>
<reference evidence="2" key="1">
    <citation type="submission" date="2017-09" db="EMBL/GenBank/DDBJ databases">
        <title>Depth-based differentiation of microbial function through sediment-hosted aquifers and enrichment of novel symbionts in the deep terrestrial subsurface.</title>
        <authorList>
            <person name="Probst A.J."/>
            <person name="Ladd B."/>
            <person name="Jarett J.K."/>
            <person name="Geller-Mcgrath D.E."/>
            <person name="Sieber C.M.K."/>
            <person name="Emerson J.B."/>
            <person name="Anantharaman K."/>
            <person name="Thomas B.C."/>
            <person name="Malmstrom R."/>
            <person name="Stieglmeier M."/>
            <person name="Klingl A."/>
            <person name="Woyke T."/>
            <person name="Ryan C.M."/>
            <person name="Banfield J.F."/>
        </authorList>
    </citation>
    <scope>NUCLEOTIDE SEQUENCE [LARGE SCALE GENOMIC DNA]</scope>
</reference>
<evidence type="ECO:0000313" key="1">
    <source>
        <dbReference type="EMBL" id="PIS39118.1"/>
    </source>
</evidence>
<proteinExistence type="predicted"/>
<dbReference type="EMBL" id="PEYE01000002">
    <property type="protein sequence ID" value="PIS39118.1"/>
    <property type="molecule type" value="Genomic_DNA"/>
</dbReference>
<name>A0A2M6T1J8_9BACT</name>
<evidence type="ECO:0000313" key="2">
    <source>
        <dbReference type="Proteomes" id="UP000229390"/>
    </source>
</evidence>
<accession>A0A2M6T1J8</accession>
<organism evidence="1 2">
    <name type="scientific">Candidatus Nealsonbacteria bacterium CG08_land_8_20_14_0_20_43_11</name>
    <dbReference type="NCBI Taxonomy" id="1974706"/>
    <lineage>
        <taxon>Bacteria</taxon>
        <taxon>Candidatus Nealsoniibacteriota</taxon>
    </lineage>
</organism>
<dbReference type="Proteomes" id="UP000229390">
    <property type="component" value="Unassembled WGS sequence"/>
</dbReference>